<dbReference type="AlphaFoldDB" id="A0A556PLD5"/>
<evidence type="ECO:0000256" key="1">
    <source>
        <dbReference type="ARBA" id="ARBA00009356"/>
    </source>
</evidence>
<sequence length="178" mass="19587">MSRIGLKPLDLPEGVEVKVDGLTVNVKGPKGELSRTIHEDMKINIEDNQLVVERPSESKLHRSLHGTTRTIIANMVEGVTKGFEKALEINGVGYRAQMQGNKLIVNAGYSHPVEVDPMEGIEIECPTNTKIVVKGINKEKVGATAANIRAIRTPEPYKGKGIRYEGEYVRQKEGKTAK</sequence>
<proteinExistence type="inferred from homology"/>
<keyword evidence="3 6" id="KW-0694">RNA-binding</keyword>
<dbReference type="OrthoDB" id="9805007at2"/>
<dbReference type="PANTHER" id="PTHR11655:SF14">
    <property type="entry name" value="LARGE RIBOSOMAL SUBUNIT PROTEIN UL6M"/>
    <property type="match status" value="1"/>
</dbReference>
<keyword evidence="5 6" id="KW-0687">Ribonucleoprotein</keyword>
<gene>
    <name evidence="6" type="primary">rplF</name>
    <name evidence="10" type="ORF">FPQ13_07685</name>
</gene>
<evidence type="ECO:0000313" key="11">
    <source>
        <dbReference type="Proteomes" id="UP000316425"/>
    </source>
</evidence>
<evidence type="ECO:0000256" key="6">
    <source>
        <dbReference type="HAMAP-Rule" id="MF_01365"/>
    </source>
</evidence>
<protein>
    <recommendedName>
        <fullName evidence="6">Large ribosomal subunit protein uL6</fullName>
    </recommendedName>
</protein>
<dbReference type="RefSeq" id="WP_144088760.1">
    <property type="nucleotide sequence ID" value="NZ_VMHE01000011.1"/>
</dbReference>
<evidence type="ECO:0000256" key="3">
    <source>
        <dbReference type="ARBA" id="ARBA00022884"/>
    </source>
</evidence>
<dbReference type="NCBIfam" id="TIGR03654">
    <property type="entry name" value="L6_bact"/>
    <property type="match status" value="1"/>
</dbReference>
<dbReference type="PIRSF" id="PIRSF002162">
    <property type="entry name" value="Ribosomal_L6"/>
    <property type="match status" value="1"/>
</dbReference>
<comment type="function">
    <text evidence="6 8">This protein binds to the 23S rRNA, and is important in its secondary structure. It is located near the subunit interface in the base of the L7/L12 stalk, and near the tRNA binding site of the peptidyltransferase center.</text>
</comment>
<evidence type="ECO:0000259" key="9">
    <source>
        <dbReference type="Pfam" id="PF00347"/>
    </source>
</evidence>
<dbReference type="InterPro" id="IPR036789">
    <property type="entry name" value="Ribosomal_uL6-like_a/b-dom_sf"/>
</dbReference>
<keyword evidence="4 6" id="KW-0689">Ribosomal protein</keyword>
<dbReference type="PRINTS" id="PR00059">
    <property type="entry name" value="RIBOSOMALL6"/>
</dbReference>
<keyword evidence="2 6" id="KW-0699">rRNA-binding</keyword>
<name>A0A556PLD5_9BACI</name>
<evidence type="ECO:0000256" key="4">
    <source>
        <dbReference type="ARBA" id="ARBA00022980"/>
    </source>
</evidence>
<organism evidence="10 11">
    <name type="scientific">Allobacillus salarius</name>
    <dbReference type="NCBI Taxonomy" id="1955272"/>
    <lineage>
        <taxon>Bacteria</taxon>
        <taxon>Bacillati</taxon>
        <taxon>Bacillota</taxon>
        <taxon>Bacilli</taxon>
        <taxon>Bacillales</taxon>
        <taxon>Bacillaceae</taxon>
        <taxon>Allobacillus</taxon>
    </lineage>
</organism>
<dbReference type="InterPro" id="IPR000702">
    <property type="entry name" value="Ribosomal_uL6-like"/>
</dbReference>
<dbReference type="InterPro" id="IPR002358">
    <property type="entry name" value="Ribosomal_uL6_CS"/>
</dbReference>
<dbReference type="GO" id="GO:0002181">
    <property type="term" value="P:cytoplasmic translation"/>
    <property type="evidence" value="ECO:0007669"/>
    <property type="project" value="TreeGrafter"/>
</dbReference>
<dbReference type="InterPro" id="IPR019906">
    <property type="entry name" value="Ribosomal_uL6_bac-type"/>
</dbReference>
<dbReference type="FunFam" id="3.90.930.12:FF:000001">
    <property type="entry name" value="50S ribosomal protein L6"/>
    <property type="match status" value="1"/>
</dbReference>
<comment type="subunit">
    <text evidence="6">Part of the 50S ribosomal subunit.</text>
</comment>
<dbReference type="GO" id="GO:0022625">
    <property type="term" value="C:cytosolic large ribosomal subunit"/>
    <property type="evidence" value="ECO:0007669"/>
    <property type="project" value="UniProtKB-UniRule"/>
</dbReference>
<dbReference type="PANTHER" id="PTHR11655">
    <property type="entry name" value="60S/50S RIBOSOMAL PROTEIN L6/L9"/>
    <property type="match status" value="1"/>
</dbReference>
<dbReference type="Proteomes" id="UP000316425">
    <property type="component" value="Unassembled WGS sequence"/>
</dbReference>
<comment type="similarity">
    <text evidence="1 6 7">Belongs to the universal ribosomal protein uL6 family.</text>
</comment>
<dbReference type="Pfam" id="PF00347">
    <property type="entry name" value="Ribosomal_L6"/>
    <property type="match status" value="2"/>
</dbReference>
<dbReference type="SUPFAM" id="SSF56053">
    <property type="entry name" value="Ribosomal protein L6"/>
    <property type="match status" value="2"/>
</dbReference>
<evidence type="ECO:0000256" key="8">
    <source>
        <dbReference type="RuleBase" id="RU003870"/>
    </source>
</evidence>
<evidence type="ECO:0000256" key="7">
    <source>
        <dbReference type="RuleBase" id="RU003869"/>
    </source>
</evidence>
<dbReference type="Gene3D" id="3.90.930.12">
    <property type="entry name" value="Ribosomal protein L6, alpha-beta domain"/>
    <property type="match status" value="2"/>
</dbReference>
<dbReference type="PROSITE" id="PS00525">
    <property type="entry name" value="RIBOSOMAL_L6_1"/>
    <property type="match status" value="1"/>
</dbReference>
<feature type="domain" description="Large ribosomal subunit protein uL6 alpha-beta" evidence="9">
    <location>
        <begin position="91"/>
        <end position="164"/>
    </location>
</feature>
<feature type="domain" description="Large ribosomal subunit protein uL6 alpha-beta" evidence="9">
    <location>
        <begin position="12"/>
        <end position="82"/>
    </location>
</feature>
<dbReference type="FunFam" id="3.90.930.12:FF:000002">
    <property type="entry name" value="50S ribosomal protein L6"/>
    <property type="match status" value="1"/>
</dbReference>
<dbReference type="GO" id="GO:0019843">
    <property type="term" value="F:rRNA binding"/>
    <property type="evidence" value="ECO:0007669"/>
    <property type="project" value="UniProtKB-UniRule"/>
</dbReference>
<comment type="caution">
    <text evidence="10">The sequence shown here is derived from an EMBL/GenBank/DDBJ whole genome shotgun (WGS) entry which is preliminary data.</text>
</comment>
<evidence type="ECO:0000313" key="10">
    <source>
        <dbReference type="EMBL" id="TSJ65203.1"/>
    </source>
</evidence>
<dbReference type="HAMAP" id="MF_01365_B">
    <property type="entry name" value="Ribosomal_uL6_B"/>
    <property type="match status" value="1"/>
</dbReference>
<reference evidence="10 11" key="1">
    <citation type="submission" date="2019-07" db="EMBL/GenBank/DDBJ databases">
        <title>Allobacillus sp. nov. SKP isolated from shrimp paste of Euphausiacea.</title>
        <authorList>
            <person name="Kanchanasin P."/>
            <person name="Tanasupawat S."/>
            <person name="Shi W."/>
            <person name="Wu L."/>
            <person name="Ma J."/>
        </authorList>
    </citation>
    <scope>NUCLEOTIDE SEQUENCE [LARGE SCALE GENOMIC DNA]</scope>
    <source>
        <strain evidence="10 11">SKP4-8</strain>
    </source>
</reference>
<evidence type="ECO:0000256" key="2">
    <source>
        <dbReference type="ARBA" id="ARBA00022730"/>
    </source>
</evidence>
<evidence type="ECO:0000256" key="5">
    <source>
        <dbReference type="ARBA" id="ARBA00023274"/>
    </source>
</evidence>
<accession>A0A556PLD5</accession>
<dbReference type="InterPro" id="IPR020040">
    <property type="entry name" value="Ribosomal_uL6_a/b-dom"/>
</dbReference>
<dbReference type="GO" id="GO:0003735">
    <property type="term" value="F:structural constituent of ribosome"/>
    <property type="evidence" value="ECO:0007669"/>
    <property type="project" value="UniProtKB-UniRule"/>
</dbReference>
<keyword evidence="11" id="KW-1185">Reference proteome</keyword>
<dbReference type="EMBL" id="VMHE01000011">
    <property type="protein sequence ID" value="TSJ65203.1"/>
    <property type="molecule type" value="Genomic_DNA"/>
</dbReference>